<protein>
    <recommendedName>
        <fullName evidence="2">THUMP domain-containing protein</fullName>
    </recommendedName>
</protein>
<reference evidence="3" key="1">
    <citation type="submission" date="2020-11" db="EMBL/GenBank/DDBJ databases">
        <authorList>
            <consortium name="DOE Joint Genome Institute"/>
            <person name="Ahrendt S."/>
            <person name="Riley R."/>
            <person name="Andreopoulos W."/>
            <person name="Labutti K."/>
            <person name="Pangilinan J."/>
            <person name="Ruiz-Duenas F.J."/>
            <person name="Barrasa J.M."/>
            <person name="Sanchez-Garcia M."/>
            <person name="Camarero S."/>
            <person name="Miyauchi S."/>
            <person name="Serrano A."/>
            <person name="Linde D."/>
            <person name="Babiker R."/>
            <person name="Drula E."/>
            <person name="Ayuso-Fernandez I."/>
            <person name="Pacheco R."/>
            <person name="Padilla G."/>
            <person name="Ferreira P."/>
            <person name="Barriuso J."/>
            <person name="Kellner H."/>
            <person name="Castanera R."/>
            <person name="Alfaro M."/>
            <person name="Ramirez L."/>
            <person name="Pisabarro A.G."/>
            <person name="Kuo A."/>
            <person name="Tritt A."/>
            <person name="Lipzen A."/>
            <person name="He G."/>
            <person name="Yan M."/>
            <person name="Ng V."/>
            <person name="Cullen D."/>
            <person name="Martin F."/>
            <person name="Rosso M.-N."/>
            <person name="Henrissat B."/>
            <person name="Hibbett D."/>
            <person name="Martinez A.T."/>
            <person name="Grigoriev I.V."/>
        </authorList>
    </citation>
    <scope>NUCLEOTIDE SEQUENCE</scope>
    <source>
        <strain evidence="3">MF-IS2</strain>
    </source>
</reference>
<dbReference type="GO" id="GO:0003723">
    <property type="term" value="F:RNA binding"/>
    <property type="evidence" value="ECO:0007669"/>
    <property type="project" value="UniProtKB-UniRule"/>
</dbReference>
<organism evidence="3 4">
    <name type="scientific">Macrolepiota fuliginosa MF-IS2</name>
    <dbReference type="NCBI Taxonomy" id="1400762"/>
    <lineage>
        <taxon>Eukaryota</taxon>
        <taxon>Fungi</taxon>
        <taxon>Dikarya</taxon>
        <taxon>Basidiomycota</taxon>
        <taxon>Agaricomycotina</taxon>
        <taxon>Agaricomycetes</taxon>
        <taxon>Agaricomycetidae</taxon>
        <taxon>Agaricales</taxon>
        <taxon>Agaricineae</taxon>
        <taxon>Agaricaceae</taxon>
        <taxon>Macrolepiota</taxon>
    </lineage>
</organism>
<dbReference type="FunFam" id="3.30.2300.10:FF:000001">
    <property type="entry name" value="THUMP domain-containing protein 1"/>
    <property type="match status" value="1"/>
</dbReference>
<sequence length="271" mass="30787">MAEIKKKILGNEKRKKYRSDGTPVWERRGIDGPGIWVSCVKGKEKQTVGELYELFESLADELWPEDITSSGEQAGTTTIELSLEAQIANEMLSLQRPKREKRFVNCQTNTPCVVFLSCKPPVDPVQIVVKHIKNVQRTGVTHTRYTYRFVPVSGTCVANLPEIHSLCSNVFNTFFEEHPEKKFTYKVELRIRNHSTISRPIFIQHIAQCMPAGHTVSLDNPEIFVLVEVFKSVCGVSIVQDYYRLQKFNVMEIASAKQLLDTSDIGSRIPV</sequence>
<dbReference type="CDD" id="cd11717">
    <property type="entry name" value="THUMP_THUMPD1_like"/>
    <property type="match status" value="1"/>
</dbReference>
<keyword evidence="4" id="KW-1185">Reference proteome</keyword>
<dbReference type="InterPro" id="IPR040183">
    <property type="entry name" value="THUMPD1-like"/>
</dbReference>
<proteinExistence type="predicted"/>
<dbReference type="GO" id="GO:0006400">
    <property type="term" value="P:tRNA modification"/>
    <property type="evidence" value="ECO:0007669"/>
    <property type="project" value="InterPro"/>
</dbReference>
<feature type="domain" description="THUMP" evidence="2">
    <location>
        <begin position="134"/>
        <end position="240"/>
    </location>
</feature>
<evidence type="ECO:0000256" key="1">
    <source>
        <dbReference type="PROSITE-ProRule" id="PRU00529"/>
    </source>
</evidence>
<comment type="caution">
    <text evidence="3">The sequence shown here is derived from an EMBL/GenBank/DDBJ whole genome shotgun (WGS) entry which is preliminary data.</text>
</comment>
<dbReference type="AlphaFoldDB" id="A0A9P5XGT4"/>
<accession>A0A9P5XGT4</accession>
<evidence type="ECO:0000259" key="2">
    <source>
        <dbReference type="PROSITE" id="PS51165"/>
    </source>
</evidence>
<dbReference type="OrthoDB" id="367221at2759"/>
<dbReference type="PROSITE" id="PS51165">
    <property type="entry name" value="THUMP"/>
    <property type="match status" value="1"/>
</dbReference>
<gene>
    <name evidence="3" type="ORF">P691DRAFT_726789</name>
</gene>
<evidence type="ECO:0000313" key="4">
    <source>
        <dbReference type="Proteomes" id="UP000807342"/>
    </source>
</evidence>
<evidence type="ECO:0000313" key="3">
    <source>
        <dbReference type="EMBL" id="KAF9450074.1"/>
    </source>
</evidence>
<dbReference type="EMBL" id="MU151113">
    <property type="protein sequence ID" value="KAF9450074.1"/>
    <property type="molecule type" value="Genomic_DNA"/>
</dbReference>
<dbReference type="Pfam" id="PF02926">
    <property type="entry name" value="THUMP"/>
    <property type="match status" value="1"/>
</dbReference>
<dbReference type="InterPro" id="IPR004114">
    <property type="entry name" value="THUMP_dom"/>
</dbReference>
<dbReference type="Gene3D" id="3.30.2300.10">
    <property type="entry name" value="THUMP superfamily"/>
    <property type="match status" value="1"/>
</dbReference>
<dbReference type="SMART" id="SM00981">
    <property type="entry name" value="THUMP"/>
    <property type="match status" value="1"/>
</dbReference>
<dbReference type="Proteomes" id="UP000807342">
    <property type="component" value="Unassembled WGS sequence"/>
</dbReference>
<keyword evidence="1" id="KW-0694">RNA-binding</keyword>
<dbReference type="SUPFAM" id="SSF143437">
    <property type="entry name" value="THUMP domain-like"/>
    <property type="match status" value="1"/>
</dbReference>
<name>A0A9P5XGT4_9AGAR</name>
<dbReference type="PANTHER" id="PTHR13452">
    <property type="entry name" value="THUMP DOMAIN CONTAINING PROTEIN 1-RELATED"/>
    <property type="match status" value="1"/>
</dbReference>
<dbReference type="PANTHER" id="PTHR13452:SF10">
    <property type="entry name" value="THUMP DOMAIN-CONTAINING PROTEIN 1"/>
    <property type="match status" value="1"/>
</dbReference>